<comment type="caution">
    <text evidence="2">The sequence shown here is derived from an EMBL/GenBank/DDBJ whole genome shotgun (WGS) entry which is preliminary data.</text>
</comment>
<accession>A0ABN9QTE8</accession>
<gene>
    <name evidence="2" type="ORF">PCOR1329_LOCUS14760</name>
</gene>
<sequence length="238" mass="25942">MASSDPRGCLGSDWRRLWRRPWGVQRRAKESARSSDSLCCSHVATRQCPTTLVLSLVLAPGAHSLGPRDRPHRLLGRRTDPGGAEATTPRGPRLPRSRAAGAREQRAEPRGARQAPGIGDRSLAGRGFRGAGQALATPYRVALGLAHGTPRHYAFALPEGGRRAYISDIYASLNEAGEMLPQEECELVVQEALLAFRHNIDVYSEEPLYLDAARGVANMCSGYVASRVRACETMWRSS</sequence>
<reference evidence="2" key="1">
    <citation type="submission" date="2023-10" db="EMBL/GenBank/DDBJ databases">
        <authorList>
            <person name="Chen Y."/>
            <person name="Shah S."/>
            <person name="Dougan E. K."/>
            <person name="Thang M."/>
            <person name="Chan C."/>
        </authorList>
    </citation>
    <scope>NUCLEOTIDE SEQUENCE [LARGE SCALE GENOMIC DNA]</scope>
</reference>
<evidence type="ECO:0000313" key="2">
    <source>
        <dbReference type="EMBL" id="CAK0809527.1"/>
    </source>
</evidence>
<evidence type="ECO:0000313" key="3">
    <source>
        <dbReference type="Proteomes" id="UP001189429"/>
    </source>
</evidence>
<evidence type="ECO:0000256" key="1">
    <source>
        <dbReference type="SAM" id="MobiDB-lite"/>
    </source>
</evidence>
<proteinExistence type="predicted"/>
<keyword evidence="3" id="KW-1185">Reference proteome</keyword>
<dbReference type="Proteomes" id="UP001189429">
    <property type="component" value="Unassembled WGS sequence"/>
</dbReference>
<feature type="region of interest" description="Disordered" evidence="1">
    <location>
        <begin position="62"/>
        <end position="123"/>
    </location>
</feature>
<feature type="compositionally biased region" description="Basic and acidic residues" evidence="1">
    <location>
        <begin position="101"/>
        <end position="111"/>
    </location>
</feature>
<protein>
    <submittedName>
        <fullName evidence="2">Uncharacterized protein</fullName>
    </submittedName>
</protein>
<name>A0ABN9QTE8_9DINO</name>
<organism evidence="2 3">
    <name type="scientific">Prorocentrum cordatum</name>
    <dbReference type="NCBI Taxonomy" id="2364126"/>
    <lineage>
        <taxon>Eukaryota</taxon>
        <taxon>Sar</taxon>
        <taxon>Alveolata</taxon>
        <taxon>Dinophyceae</taxon>
        <taxon>Prorocentrales</taxon>
        <taxon>Prorocentraceae</taxon>
        <taxon>Prorocentrum</taxon>
    </lineage>
</organism>
<dbReference type="EMBL" id="CAUYUJ010004438">
    <property type="protein sequence ID" value="CAK0809527.1"/>
    <property type="molecule type" value="Genomic_DNA"/>
</dbReference>